<dbReference type="GeneID" id="93570961"/>
<name>A0A1L9UA59_ASPBC</name>
<sequence length="1054" mass="115657">MASGSAQPASQSSSSSDSSSSNDPSADPSVDPSSLPQAVKARKAEYTHQQSIRVKVGTWNVAAIPGTENDIGKWFVEREGVCEQISGLRVSDSQEQPSANNNESGNGRIPTEFAPDEIGLYVLGLQEIVDVSSPAEALRPYVDPAPSNRWKAAVQKALPEGYQLVAETQLVGLLQLVYAAPSLADQVSFVSCTSVGTGLLGYMGNKGAVTTRLMLGETTCLVFVNCHLAAGSDKNSLERRNWDASQIVGRTKFEPIDPNVALREEPTEGIGKEDFAFWFGDLNYRLEDIPGDDVRQVLARHTANDYDDRHQSQPGSKDSTATLEATGEASQKQDDTGGPLPAVSDEDVDPHTDPASLQTTISSLLPHDQLRMQQDKRKAFHDGWREGPITFLPTYKYDVGSVARFDSSEKNRGPSWCDRILYRTRQDKMRYERLAKEAAEARKRDEEMKARGLDKAVADDSVLFDYDPDVDGADSVEEYDPDKDSSGDASLNPDDDTDNSLQLEYYVSHQGILSSDHKPLAAAFTLTYDSVDPQLKAKVHQEVVRELDKVENESRPGLTVVVDHHGSQPTSEDPNAVNFGDVPFDVPVTRSLTVANTSGVPATFTLEKPEQDVSNRTPSWLDYRIDHPHQSDSESTSKQQLPSHECTLHPGEIANIEVTACVRDIELARLLNGGKLSLEEILVLRVARGRDHFISAHGKWLPTCFGRSLQELTVMPEAGARSLVPTRTQQEQKNTPGVPLSAPRELFRLTEAISEISERAIAEWSMTRSETEEDTPPWQKESAGFGWPFEPEAWTFRDQDERSHLLSRAREALDTNKDFNSVFAPEVTSLQRLEILSETLLAFLGSLKDGIVTAAVWQDLDQQILTREKTKQPPLSWEDSQAWVLESLAFSPVHSVSFTFVTFMLARIANEVAPASSIPNNSNPSPNNVLSSSSGNNESQPKTTTQNPPEDASQSGPAPAAFIRRKTRTFTSSISSIATDQPSINPSPSPMAIRRQAVESALATIFSSVLISSDVPLPPKEKDRRALEERKRSIVEPFLKTIGVDNKGPSGGVS</sequence>
<feature type="compositionally biased region" description="Polar residues" evidence="1">
    <location>
        <begin position="942"/>
        <end position="956"/>
    </location>
</feature>
<dbReference type="InterPro" id="IPR013783">
    <property type="entry name" value="Ig-like_fold"/>
</dbReference>
<dbReference type="InterPro" id="IPR000300">
    <property type="entry name" value="IPPc"/>
</dbReference>
<dbReference type="VEuPathDB" id="FungiDB:ASPBRDRAFT_132780"/>
<feature type="compositionally biased region" description="Low complexity" evidence="1">
    <location>
        <begin position="1"/>
        <end position="34"/>
    </location>
</feature>
<dbReference type="RefSeq" id="XP_067475777.1">
    <property type="nucleotide sequence ID" value="XM_067618473.1"/>
</dbReference>
<dbReference type="SMART" id="SM00128">
    <property type="entry name" value="IPPc"/>
    <property type="match status" value="1"/>
</dbReference>
<feature type="region of interest" description="Disordered" evidence="1">
    <location>
        <begin position="1"/>
        <end position="47"/>
    </location>
</feature>
<dbReference type="OrthoDB" id="7862313at2759"/>
<dbReference type="InterPro" id="IPR047078">
    <property type="entry name" value="RhoGAP_OCRL1"/>
</dbReference>
<protein>
    <recommendedName>
        <fullName evidence="2">Inositol polyphosphate-related phosphatase domain-containing protein</fullName>
    </recommendedName>
</protein>
<reference evidence="4" key="1">
    <citation type="journal article" date="2017" name="Genome Biol.">
        <title>Comparative genomics reveals high biological diversity and specific adaptations in the industrially and medically important fungal genus Aspergillus.</title>
        <authorList>
            <person name="de Vries R.P."/>
            <person name="Riley R."/>
            <person name="Wiebenga A."/>
            <person name="Aguilar-Osorio G."/>
            <person name="Amillis S."/>
            <person name="Uchima C.A."/>
            <person name="Anderluh G."/>
            <person name="Asadollahi M."/>
            <person name="Askin M."/>
            <person name="Barry K."/>
            <person name="Battaglia E."/>
            <person name="Bayram O."/>
            <person name="Benocci T."/>
            <person name="Braus-Stromeyer S.A."/>
            <person name="Caldana C."/>
            <person name="Canovas D."/>
            <person name="Cerqueira G.C."/>
            <person name="Chen F."/>
            <person name="Chen W."/>
            <person name="Choi C."/>
            <person name="Clum A."/>
            <person name="Dos Santos R.A."/>
            <person name="Damasio A.R."/>
            <person name="Diallinas G."/>
            <person name="Emri T."/>
            <person name="Fekete E."/>
            <person name="Flipphi M."/>
            <person name="Freyberg S."/>
            <person name="Gallo A."/>
            <person name="Gournas C."/>
            <person name="Habgood R."/>
            <person name="Hainaut M."/>
            <person name="Harispe M.L."/>
            <person name="Henrissat B."/>
            <person name="Hilden K.S."/>
            <person name="Hope R."/>
            <person name="Hossain A."/>
            <person name="Karabika E."/>
            <person name="Karaffa L."/>
            <person name="Karanyi Z."/>
            <person name="Krasevec N."/>
            <person name="Kuo A."/>
            <person name="Kusch H."/>
            <person name="LaButti K."/>
            <person name="Lagendijk E.L."/>
            <person name="Lapidus A."/>
            <person name="Levasseur A."/>
            <person name="Lindquist E."/>
            <person name="Lipzen A."/>
            <person name="Logrieco A.F."/>
            <person name="MacCabe A."/>
            <person name="Maekelae M.R."/>
            <person name="Malavazi I."/>
            <person name="Melin P."/>
            <person name="Meyer V."/>
            <person name="Mielnichuk N."/>
            <person name="Miskei M."/>
            <person name="Molnar A.P."/>
            <person name="Mule G."/>
            <person name="Ngan C.Y."/>
            <person name="Orejas M."/>
            <person name="Orosz E."/>
            <person name="Ouedraogo J.P."/>
            <person name="Overkamp K.M."/>
            <person name="Park H.-S."/>
            <person name="Perrone G."/>
            <person name="Piumi F."/>
            <person name="Punt P.J."/>
            <person name="Ram A.F."/>
            <person name="Ramon A."/>
            <person name="Rauscher S."/>
            <person name="Record E."/>
            <person name="Riano-Pachon D.M."/>
            <person name="Robert V."/>
            <person name="Roehrig J."/>
            <person name="Ruller R."/>
            <person name="Salamov A."/>
            <person name="Salih N.S."/>
            <person name="Samson R.A."/>
            <person name="Sandor E."/>
            <person name="Sanguinetti M."/>
            <person name="Schuetze T."/>
            <person name="Sepcic K."/>
            <person name="Shelest E."/>
            <person name="Sherlock G."/>
            <person name="Sophianopoulou V."/>
            <person name="Squina F.M."/>
            <person name="Sun H."/>
            <person name="Susca A."/>
            <person name="Todd R.B."/>
            <person name="Tsang A."/>
            <person name="Unkles S.E."/>
            <person name="van de Wiele N."/>
            <person name="van Rossen-Uffink D."/>
            <person name="Oliveira J.V."/>
            <person name="Vesth T.C."/>
            <person name="Visser J."/>
            <person name="Yu J.-H."/>
            <person name="Zhou M."/>
            <person name="Andersen M.R."/>
            <person name="Archer D.B."/>
            <person name="Baker S.E."/>
            <person name="Benoit I."/>
            <person name="Brakhage A.A."/>
            <person name="Braus G.H."/>
            <person name="Fischer R."/>
            <person name="Frisvad J.C."/>
            <person name="Goldman G.H."/>
            <person name="Houbraken J."/>
            <person name="Oakley B."/>
            <person name="Pocsi I."/>
            <person name="Scazzocchio C."/>
            <person name="Seiboth B."/>
            <person name="vanKuyk P.A."/>
            <person name="Wortman J."/>
            <person name="Dyer P.S."/>
            <person name="Grigoriev I.V."/>
        </authorList>
    </citation>
    <scope>NUCLEOTIDE SEQUENCE [LARGE SCALE GENOMIC DNA]</scope>
    <source>
        <strain evidence="4">CBS 101740 / IMI 381727 / IBT 21946</strain>
    </source>
</reference>
<organism evidence="3 4">
    <name type="scientific">Aspergillus brasiliensis (strain CBS 101740 / IMI 381727 / IBT 21946)</name>
    <dbReference type="NCBI Taxonomy" id="767769"/>
    <lineage>
        <taxon>Eukaryota</taxon>
        <taxon>Fungi</taxon>
        <taxon>Dikarya</taxon>
        <taxon>Ascomycota</taxon>
        <taxon>Pezizomycotina</taxon>
        <taxon>Eurotiomycetes</taxon>
        <taxon>Eurotiomycetidae</taxon>
        <taxon>Eurotiales</taxon>
        <taxon>Aspergillaceae</taxon>
        <taxon>Aspergillus</taxon>
        <taxon>Aspergillus subgen. Circumdati</taxon>
    </lineage>
</organism>
<evidence type="ECO:0000313" key="3">
    <source>
        <dbReference type="EMBL" id="OJJ68528.1"/>
    </source>
</evidence>
<evidence type="ECO:0000259" key="2">
    <source>
        <dbReference type="SMART" id="SM00128"/>
    </source>
</evidence>
<feature type="compositionally biased region" description="Polar residues" evidence="1">
    <location>
        <begin position="633"/>
        <end position="642"/>
    </location>
</feature>
<feature type="compositionally biased region" description="Low complexity" evidence="1">
    <location>
        <begin position="915"/>
        <end position="941"/>
    </location>
</feature>
<feature type="region of interest" description="Disordered" evidence="1">
    <location>
        <begin position="915"/>
        <end position="958"/>
    </location>
</feature>
<feature type="region of interest" description="Disordered" evidence="1">
    <location>
        <begin position="624"/>
        <end position="643"/>
    </location>
</feature>
<dbReference type="AlphaFoldDB" id="A0A1L9UA59"/>
<dbReference type="InterPro" id="IPR048869">
    <property type="entry name" value="OCRL-1_2_ASH"/>
</dbReference>
<accession>A0A1L9UA59</accession>
<feature type="compositionally biased region" description="Polar residues" evidence="1">
    <location>
        <begin position="312"/>
        <end position="323"/>
    </location>
</feature>
<dbReference type="PANTHER" id="PTHR11200">
    <property type="entry name" value="INOSITOL 5-PHOSPHATASE"/>
    <property type="match status" value="1"/>
</dbReference>
<dbReference type="Pfam" id="PF22669">
    <property type="entry name" value="Exo_endo_phos2"/>
    <property type="match status" value="2"/>
</dbReference>
<feature type="region of interest" description="Disordered" evidence="1">
    <location>
        <begin position="304"/>
        <end position="357"/>
    </location>
</feature>
<dbReference type="InterPro" id="IPR036691">
    <property type="entry name" value="Endo/exonu/phosph_ase_sf"/>
</dbReference>
<dbReference type="SUPFAM" id="SSF56219">
    <property type="entry name" value="DNase I-like"/>
    <property type="match status" value="1"/>
</dbReference>
<feature type="compositionally biased region" description="Acidic residues" evidence="1">
    <location>
        <begin position="466"/>
        <end position="481"/>
    </location>
</feature>
<proteinExistence type="predicted"/>
<dbReference type="OMA" id="NWDAAQI"/>
<dbReference type="STRING" id="767769.A0A1L9UA59"/>
<dbReference type="Pfam" id="PF21310">
    <property type="entry name" value="OCRL-like_ASH"/>
    <property type="match status" value="1"/>
</dbReference>
<feature type="compositionally biased region" description="Polar residues" evidence="1">
    <location>
        <begin position="91"/>
        <end position="105"/>
    </location>
</feature>
<evidence type="ECO:0000313" key="4">
    <source>
        <dbReference type="Proteomes" id="UP000184499"/>
    </source>
</evidence>
<dbReference type="CDD" id="cd04380">
    <property type="entry name" value="RhoGAP_OCRL1"/>
    <property type="match status" value="1"/>
</dbReference>
<feature type="region of interest" description="Disordered" evidence="1">
    <location>
        <begin position="765"/>
        <end position="784"/>
    </location>
</feature>
<gene>
    <name evidence="3" type="ORF">ASPBRDRAFT_132780</name>
</gene>
<dbReference type="Proteomes" id="UP000184499">
    <property type="component" value="Unassembled WGS sequence"/>
</dbReference>
<evidence type="ECO:0000256" key="1">
    <source>
        <dbReference type="SAM" id="MobiDB-lite"/>
    </source>
</evidence>
<feature type="region of interest" description="Disordered" evidence="1">
    <location>
        <begin position="87"/>
        <end position="110"/>
    </location>
</feature>
<dbReference type="EMBL" id="KV878690">
    <property type="protein sequence ID" value="OJJ68528.1"/>
    <property type="molecule type" value="Genomic_DNA"/>
</dbReference>
<feature type="region of interest" description="Disordered" evidence="1">
    <location>
        <begin position="464"/>
        <end position="499"/>
    </location>
</feature>
<feature type="domain" description="Inositol polyphosphate-related phosphatase" evidence="2">
    <location>
        <begin position="50"/>
        <end position="462"/>
    </location>
</feature>
<dbReference type="GO" id="GO:0046856">
    <property type="term" value="P:phosphatidylinositol dephosphorylation"/>
    <property type="evidence" value="ECO:0007669"/>
    <property type="project" value="InterPro"/>
</dbReference>
<dbReference type="Gene3D" id="2.60.40.10">
    <property type="entry name" value="Immunoglobulins"/>
    <property type="match status" value="1"/>
</dbReference>
<dbReference type="PANTHER" id="PTHR11200:SF300">
    <property type="entry name" value="TYPE II INOSITOL 1,4,5-TRISPHOSPHATE 5-PHOSPHATASE"/>
    <property type="match status" value="1"/>
</dbReference>
<dbReference type="Gene3D" id="3.60.10.10">
    <property type="entry name" value="Endonuclease/exonuclease/phosphatase"/>
    <property type="match status" value="1"/>
</dbReference>
<dbReference type="InterPro" id="IPR046985">
    <property type="entry name" value="IP5"/>
</dbReference>
<dbReference type="GO" id="GO:0004439">
    <property type="term" value="F:phosphatidylinositol-4,5-bisphosphate 5-phosphatase activity"/>
    <property type="evidence" value="ECO:0007669"/>
    <property type="project" value="TreeGrafter"/>
</dbReference>
<keyword evidence="4" id="KW-1185">Reference proteome</keyword>